<reference evidence="9" key="1">
    <citation type="submission" date="2020-10" db="EMBL/GenBank/DDBJ databases">
        <authorList>
            <person name="Gilroy R."/>
        </authorList>
    </citation>
    <scope>NUCLEOTIDE SEQUENCE</scope>
    <source>
        <strain evidence="9">ChiSjej6B24-2974</strain>
    </source>
</reference>
<evidence type="ECO:0000256" key="1">
    <source>
        <dbReference type="ARBA" id="ARBA00004202"/>
    </source>
</evidence>
<feature type="domain" description="ABC transporter" evidence="8">
    <location>
        <begin position="5"/>
        <end position="250"/>
    </location>
</feature>
<evidence type="ECO:0000256" key="5">
    <source>
        <dbReference type="ARBA" id="ARBA00022741"/>
    </source>
</evidence>
<reference evidence="9" key="2">
    <citation type="journal article" date="2021" name="PeerJ">
        <title>Extensive microbial diversity within the chicken gut microbiome revealed by metagenomics and culture.</title>
        <authorList>
            <person name="Gilroy R."/>
            <person name="Ravi A."/>
            <person name="Getino M."/>
            <person name="Pursley I."/>
            <person name="Horton D.L."/>
            <person name="Alikhan N.F."/>
            <person name="Baker D."/>
            <person name="Gharbi K."/>
            <person name="Hall N."/>
            <person name="Watson M."/>
            <person name="Adriaenssens E.M."/>
            <person name="Foster-Nyarko E."/>
            <person name="Jarju S."/>
            <person name="Secka A."/>
            <person name="Antonio M."/>
            <person name="Oren A."/>
            <person name="Chaudhuri R.R."/>
            <person name="La Ragione R."/>
            <person name="Hildebrand F."/>
            <person name="Pallen M.J."/>
        </authorList>
    </citation>
    <scope>NUCLEOTIDE SEQUENCE</scope>
    <source>
        <strain evidence="9">ChiSjej6B24-2974</strain>
    </source>
</reference>
<dbReference type="SMART" id="SM00382">
    <property type="entry name" value="AAA"/>
    <property type="match status" value="1"/>
</dbReference>
<dbReference type="InterPro" id="IPR050388">
    <property type="entry name" value="ABC_Ni/Peptide_Import"/>
</dbReference>
<keyword evidence="7" id="KW-0472">Membrane</keyword>
<evidence type="ECO:0000313" key="10">
    <source>
        <dbReference type="Proteomes" id="UP000824260"/>
    </source>
</evidence>
<dbReference type="InterPro" id="IPR003439">
    <property type="entry name" value="ABC_transporter-like_ATP-bd"/>
</dbReference>
<protein>
    <submittedName>
        <fullName evidence="9">ABC transporter ATP-binding protein</fullName>
    </submittedName>
</protein>
<dbReference type="InterPro" id="IPR017871">
    <property type="entry name" value="ABC_transporter-like_CS"/>
</dbReference>
<dbReference type="PROSITE" id="PS00211">
    <property type="entry name" value="ABC_TRANSPORTER_1"/>
    <property type="match status" value="1"/>
</dbReference>
<dbReference type="GO" id="GO:0016887">
    <property type="term" value="F:ATP hydrolysis activity"/>
    <property type="evidence" value="ECO:0007669"/>
    <property type="project" value="InterPro"/>
</dbReference>
<gene>
    <name evidence="9" type="ORF">IAA52_08245</name>
</gene>
<keyword evidence="5" id="KW-0547">Nucleotide-binding</keyword>
<dbReference type="InterPro" id="IPR003593">
    <property type="entry name" value="AAA+_ATPase"/>
</dbReference>
<accession>A0A9D1CWX6</accession>
<keyword evidence="4" id="KW-1003">Cell membrane</keyword>
<comment type="caution">
    <text evidence="9">The sequence shown here is derived from an EMBL/GenBank/DDBJ whole genome shotgun (WGS) entry which is preliminary data.</text>
</comment>
<dbReference type="Proteomes" id="UP000824260">
    <property type="component" value="Unassembled WGS sequence"/>
</dbReference>
<dbReference type="PROSITE" id="PS50893">
    <property type="entry name" value="ABC_TRANSPORTER_2"/>
    <property type="match status" value="1"/>
</dbReference>
<dbReference type="GO" id="GO:0005524">
    <property type="term" value="F:ATP binding"/>
    <property type="evidence" value="ECO:0007669"/>
    <property type="project" value="UniProtKB-KW"/>
</dbReference>
<name>A0A9D1CWX6_9FIRM</name>
<keyword evidence="6 9" id="KW-0067">ATP-binding</keyword>
<evidence type="ECO:0000259" key="8">
    <source>
        <dbReference type="PROSITE" id="PS50893"/>
    </source>
</evidence>
<comment type="similarity">
    <text evidence="2">Belongs to the ABC transporter superfamily.</text>
</comment>
<dbReference type="AlphaFoldDB" id="A0A9D1CWX6"/>
<dbReference type="PANTHER" id="PTHR43297">
    <property type="entry name" value="OLIGOPEPTIDE TRANSPORT ATP-BINDING PROTEIN APPD"/>
    <property type="match status" value="1"/>
</dbReference>
<dbReference type="Pfam" id="PF00005">
    <property type="entry name" value="ABC_tran"/>
    <property type="match status" value="1"/>
</dbReference>
<evidence type="ECO:0000313" key="9">
    <source>
        <dbReference type="EMBL" id="HIQ83078.1"/>
    </source>
</evidence>
<evidence type="ECO:0000256" key="7">
    <source>
        <dbReference type="ARBA" id="ARBA00023136"/>
    </source>
</evidence>
<dbReference type="InterPro" id="IPR027417">
    <property type="entry name" value="P-loop_NTPase"/>
</dbReference>
<dbReference type="SUPFAM" id="SSF52540">
    <property type="entry name" value="P-loop containing nucleoside triphosphate hydrolases"/>
    <property type="match status" value="1"/>
</dbReference>
<evidence type="ECO:0000256" key="3">
    <source>
        <dbReference type="ARBA" id="ARBA00022448"/>
    </source>
</evidence>
<evidence type="ECO:0000256" key="6">
    <source>
        <dbReference type="ARBA" id="ARBA00022840"/>
    </source>
</evidence>
<organism evidence="9 10">
    <name type="scientific">Candidatus Pullichristensenella stercorigallinarum</name>
    <dbReference type="NCBI Taxonomy" id="2840909"/>
    <lineage>
        <taxon>Bacteria</taxon>
        <taxon>Bacillati</taxon>
        <taxon>Bacillota</taxon>
        <taxon>Clostridia</taxon>
        <taxon>Candidatus Pullichristensenella</taxon>
    </lineage>
</organism>
<comment type="subcellular location">
    <subcellularLocation>
        <location evidence="1">Cell membrane</location>
        <topology evidence="1">Peripheral membrane protein</topology>
    </subcellularLocation>
</comment>
<dbReference type="Gene3D" id="3.40.50.300">
    <property type="entry name" value="P-loop containing nucleotide triphosphate hydrolases"/>
    <property type="match status" value="1"/>
</dbReference>
<evidence type="ECO:0000256" key="4">
    <source>
        <dbReference type="ARBA" id="ARBA00022475"/>
    </source>
</evidence>
<sequence>MLLEIEALNLSLREGGRALLRGINLSLQEGDSLTVLGMSGSGKTMLCNTLLQTLDDAVFCMEGAIRFCGRDLCALRERDRLALYGSEIVYIPQNPMTAFDPSMRLGRYMAQVLRLHENLRRSEAKQRVLDALAEAGLPECARIYASYPHQLSGGMLQRVLFAMALMARPKLVVADEPTTALDARLRTAVVASLASLKRRGAAVFMTTHDFRSAVQLGGTASVLQAGELAETGEVRALLEHPAHPYTVRLAAAARLEANQ</sequence>
<dbReference type="GO" id="GO:0005886">
    <property type="term" value="C:plasma membrane"/>
    <property type="evidence" value="ECO:0007669"/>
    <property type="project" value="UniProtKB-SubCell"/>
</dbReference>
<evidence type="ECO:0000256" key="2">
    <source>
        <dbReference type="ARBA" id="ARBA00005417"/>
    </source>
</evidence>
<keyword evidence="3" id="KW-0813">Transport</keyword>
<dbReference type="EMBL" id="DVFZ01000084">
    <property type="protein sequence ID" value="HIQ83078.1"/>
    <property type="molecule type" value="Genomic_DNA"/>
</dbReference>
<proteinExistence type="inferred from homology"/>
<dbReference type="PANTHER" id="PTHR43297:SF2">
    <property type="entry name" value="DIPEPTIDE TRANSPORT ATP-BINDING PROTEIN DPPD"/>
    <property type="match status" value="1"/>
</dbReference>